<reference evidence="6 7" key="1">
    <citation type="submission" date="2021-07" db="EMBL/GenBank/DDBJ databases">
        <title>Mesonia aestuariivivens sp. nov., isolated from a tidal flat.</title>
        <authorList>
            <person name="Kim Y.-O."/>
            <person name="Yoon J.-H."/>
        </authorList>
    </citation>
    <scope>NUCLEOTIDE SEQUENCE [LARGE SCALE GENOMIC DNA]</scope>
    <source>
        <strain evidence="6 7">JHPTF-M18</strain>
    </source>
</reference>
<organism evidence="6 7">
    <name type="scientific">Mesonia aestuariivivens</name>
    <dbReference type="NCBI Taxonomy" id="2796128"/>
    <lineage>
        <taxon>Bacteria</taxon>
        <taxon>Pseudomonadati</taxon>
        <taxon>Bacteroidota</taxon>
        <taxon>Flavobacteriia</taxon>
        <taxon>Flavobacteriales</taxon>
        <taxon>Flavobacteriaceae</taxon>
        <taxon>Mesonia</taxon>
    </lineage>
</organism>
<evidence type="ECO:0000313" key="7">
    <source>
        <dbReference type="Proteomes" id="UP000719267"/>
    </source>
</evidence>
<name>A0ABS6VXU5_9FLAO</name>
<keyword evidence="2" id="KW-0285">Flavoprotein</keyword>
<protein>
    <submittedName>
        <fullName evidence="6">Glycerol-3-phosphate dehydrogenase/oxidase</fullName>
    </submittedName>
</protein>
<evidence type="ECO:0000256" key="1">
    <source>
        <dbReference type="ARBA" id="ARBA00001974"/>
    </source>
</evidence>
<evidence type="ECO:0000259" key="5">
    <source>
        <dbReference type="Pfam" id="PF01266"/>
    </source>
</evidence>
<sequence length="525" mass="58791">MSDQHTYARETILNQTNTNEEWDVIVIGGGATGLGTALDSVTRGYKTLLLEMADYAKGTSSRSTKLVHGGVRYLAQGDIDLVKEALHERGLLARNAPHLVKNQSFVIPNYKWWEGFYYTVGLKVYDFLAGKLSLGKSKHIKTKETVSRLSTLKQDHLKGGVVYQDGQFDDSRLAINVAQSCLEEGATLLNYFRVNDLTKDEKGNINGVKATDNETGVSYTFKGKAVVNATGIFTDDILQMDNPEARKMVRPSQGVHLVFDKSFLPGEDAIMIPKTDDGRVLFAVPWHDKVIVGTTDTMLDEHSLEPKAQEQEIEFILNTFNKYISKPVSRKDVLSIYAGLRPLAAPKDDSEKSKEISRSHKIIVSKTGLVTITGGKWTTFRKMAQDTVNKIINIGKLPNKPCKTEKFALHGAQETTSHENHLYIYGSDQEKIKKLMQEDPELAQKLHERLPFFKAEVVWAARQEMARTIDDVLARRVRALFLDAKAAIESAPIVADLLAKELGKDESWKQNQIETFTKIAKNYTI</sequence>
<comment type="cofactor">
    <cofactor evidence="1">
        <name>FAD</name>
        <dbReference type="ChEBI" id="CHEBI:57692"/>
    </cofactor>
</comment>
<proteinExistence type="predicted"/>
<evidence type="ECO:0000313" key="6">
    <source>
        <dbReference type="EMBL" id="MBW2960410.1"/>
    </source>
</evidence>
<dbReference type="PANTHER" id="PTHR11985">
    <property type="entry name" value="GLYCEROL-3-PHOSPHATE DEHYDROGENASE"/>
    <property type="match status" value="1"/>
</dbReference>
<comment type="caution">
    <text evidence="6">The sequence shown here is derived from an EMBL/GenBank/DDBJ whole genome shotgun (WGS) entry which is preliminary data.</text>
</comment>
<dbReference type="Pfam" id="PF01266">
    <property type="entry name" value="DAO"/>
    <property type="match status" value="1"/>
</dbReference>
<accession>A0ABS6VXU5</accession>
<evidence type="ECO:0000256" key="2">
    <source>
        <dbReference type="ARBA" id="ARBA00022630"/>
    </source>
</evidence>
<dbReference type="Proteomes" id="UP000719267">
    <property type="component" value="Unassembled WGS sequence"/>
</dbReference>
<gene>
    <name evidence="6" type="ORF">KW502_01175</name>
</gene>
<evidence type="ECO:0000256" key="3">
    <source>
        <dbReference type="ARBA" id="ARBA00022827"/>
    </source>
</evidence>
<dbReference type="InterPro" id="IPR000447">
    <property type="entry name" value="G3P_DH_FAD-dep"/>
</dbReference>
<keyword evidence="7" id="KW-1185">Reference proteome</keyword>
<feature type="domain" description="FAD dependent oxidoreductase" evidence="5">
    <location>
        <begin position="23"/>
        <end position="375"/>
    </location>
</feature>
<dbReference type="EMBL" id="JAHWDF010000001">
    <property type="protein sequence ID" value="MBW2960410.1"/>
    <property type="molecule type" value="Genomic_DNA"/>
</dbReference>
<dbReference type="RefSeq" id="WP_219038692.1">
    <property type="nucleotide sequence ID" value="NZ_JAHWDF010000001.1"/>
</dbReference>
<dbReference type="PANTHER" id="PTHR11985:SF35">
    <property type="entry name" value="ANAEROBIC GLYCEROL-3-PHOSPHATE DEHYDROGENASE SUBUNIT A"/>
    <property type="match status" value="1"/>
</dbReference>
<keyword evidence="3" id="KW-0274">FAD</keyword>
<keyword evidence="4" id="KW-0560">Oxidoreductase</keyword>
<dbReference type="InterPro" id="IPR006076">
    <property type="entry name" value="FAD-dep_OxRdtase"/>
</dbReference>
<evidence type="ECO:0000256" key="4">
    <source>
        <dbReference type="ARBA" id="ARBA00023002"/>
    </source>
</evidence>